<dbReference type="AlphaFoldDB" id="A0A443SCW4"/>
<evidence type="ECO:0000256" key="2">
    <source>
        <dbReference type="ARBA" id="ARBA00006484"/>
    </source>
</evidence>
<comment type="similarity">
    <text evidence="2 12">Belongs to the short-chain dehydrogenases/reductases (SDR) family.</text>
</comment>
<evidence type="ECO:0000313" key="14">
    <source>
        <dbReference type="EMBL" id="RWS25340.1"/>
    </source>
</evidence>
<sequence length="309" mass="33786">MTDVAAVVIGVLKFYFTWIFEVIVSFIPVKPKDVSKDIVLITGGGSGFGHLLAVKFAKLGSTLILWDINAQGLQETKEQIVKNGGKCHTYVCDICNRNEVYEIAEKVKKEVGNVTILVNNAGIAYSASFLKLNDENIERTFQVNTLSHFWTCKAFLPSMLNSNSGHIVSIASVASFAGIPKLSDYSASKAAAASFMESLFLELQLSGKNNIKLTAVCPYFMNTGMFAGSESSFMKNLEPEYAADIAMKGILRNEIFVTIPKTLLIPYALKPILPPKAGVEMIKLLGIDTALDNFVGRHKVSLNNNTNEK</sequence>
<evidence type="ECO:0000256" key="1">
    <source>
        <dbReference type="ARBA" id="ARBA00004141"/>
    </source>
</evidence>
<evidence type="ECO:0000256" key="7">
    <source>
        <dbReference type="ARBA" id="ARBA00023098"/>
    </source>
</evidence>
<dbReference type="Gene3D" id="3.40.50.720">
    <property type="entry name" value="NAD(P)-binding Rossmann-like Domain"/>
    <property type="match status" value="1"/>
</dbReference>
<comment type="subcellular location">
    <subcellularLocation>
        <location evidence="1">Membrane</location>
        <topology evidence="1">Multi-pass membrane protein</topology>
    </subcellularLocation>
</comment>
<organism evidence="14 15">
    <name type="scientific">Leptotrombidium deliense</name>
    <dbReference type="NCBI Taxonomy" id="299467"/>
    <lineage>
        <taxon>Eukaryota</taxon>
        <taxon>Metazoa</taxon>
        <taxon>Ecdysozoa</taxon>
        <taxon>Arthropoda</taxon>
        <taxon>Chelicerata</taxon>
        <taxon>Arachnida</taxon>
        <taxon>Acari</taxon>
        <taxon>Acariformes</taxon>
        <taxon>Trombidiformes</taxon>
        <taxon>Prostigmata</taxon>
        <taxon>Anystina</taxon>
        <taxon>Parasitengona</taxon>
        <taxon>Trombiculoidea</taxon>
        <taxon>Trombiculidae</taxon>
        <taxon>Leptotrombidium</taxon>
    </lineage>
</organism>
<evidence type="ECO:0000256" key="12">
    <source>
        <dbReference type="RuleBase" id="RU000363"/>
    </source>
</evidence>
<gene>
    <name evidence="14" type="ORF">B4U80_07920</name>
</gene>
<proteinExistence type="inferred from homology"/>
<dbReference type="EMBL" id="NCKV01003808">
    <property type="protein sequence ID" value="RWS25340.1"/>
    <property type="molecule type" value="Genomic_DNA"/>
</dbReference>
<dbReference type="InterPro" id="IPR036291">
    <property type="entry name" value="NAD(P)-bd_dom_sf"/>
</dbReference>
<dbReference type="PRINTS" id="PR00081">
    <property type="entry name" value="GDHRDH"/>
</dbReference>
<comment type="function">
    <text evidence="9">Catalyzes the reduction of all-trans-retinal to all-trans-retinol in the presence of NADPH.</text>
</comment>
<dbReference type="PANTHER" id="PTHR24322">
    <property type="entry name" value="PKSB"/>
    <property type="match status" value="1"/>
</dbReference>
<dbReference type="GO" id="GO:0016020">
    <property type="term" value="C:membrane"/>
    <property type="evidence" value="ECO:0007669"/>
    <property type="project" value="UniProtKB-SubCell"/>
</dbReference>
<keyword evidence="3 13" id="KW-0812">Transmembrane</keyword>
<dbReference type="FunFam" id="3.40.50.720:FF:000131">
    <property type="entry name" value="Short-chain dehydrogenase/reductase 3"/>
    <property type="match status" value="1"/>
</dbReference>
<name>A0A443SCW4_9ACAR</name>
<evidence type="ECO:0000256" key="6">
    <source>
        <dbReference type="ARBA" id="ARBA00023002"/>
    </source>
</evidence>
<dbReference type="STRING" id="299467.A0A443SCW4"/>
<accession>A0A443SCW4</accession>
<dbReference type="Pfam" id="PF00106">
    <property type="entry name" value="adh_short"/>
    <property type="match status" value="1"/>
</dbReference>
<dbReference type="SUPFAM" id="SSF51735">
    <property type="entry name" value="NAD(P)-binding Rossmann-fold domains"/>
    <property type="match status" value="1"/>
</dbReference>
<feature type="transmembrane region" description="Helical" evidence="13">
    <location>
        <begin position="6"/>
        <end position="27"/>
    </location>
</feature>
<dbReference type="InterPro" id="IPR002347">
    <property type="entry name" value="SDR_fam"/>
</dbReference>
<dbReference type="OrthoDB" id="10253736at2759"/>
<evidence type="ECO:0000256" key="13">
    <source>
        <dbReference type="SAM" id="Phobius"/>
    </source>
</evidence>
<comment type="caution">
    <text evidence="14">The sequence shown here is derived from an EMBL/GenBank/DDBJ whole genome shotgun (WGS) entry which is preliminary data.</text>
</comment>
<evidence type="ECO:0000256" key="3">
    <source>
        <dbReference type="ARBA" id="ARBA00022692"/>
    </source>
</evidence>
<evidence type="ECO:0000256" key="4">
    <source>
        <dbReference type="ARBA" id="ARBA00022857"/>
    </source>
</evidence>
<keyword evidence="8 13" id="KW-0472">Membrane</keyword>
<evidence type="ECO:0000256" key="10">
    <source>
        <dbReference type="ARBA" id="ARBA00068717"/>
    </source>
</evidence>
<evidence type="ECO:0000313" key="15">
    <source>
        <dbReference type="Proteomes" id="UP000288716"/>
    </source>
</evidence>
<keyword evidence="4" id="KW-0521">NADP</keyword>
<dbReference type="PRINTS" id="PR00080">
    <property type="entry name" value="SDRFAMILY"/>
</dbReference>
<protein>
    <recommendedName>
        <fullName evidence="10">Short-chain dehydrogenase/reductase 3</fullName>
    </recommendedName>
    <alternativeName>
        <fullName evidence="11">Retinal short-chain dehydrogenase/reductase 1</fullName>
    </alternativeName>
</protein>
<reference evidence="14 15" key="1">
    <citation type="journal article" date="2018" name="Gigascience">
        <title>Genomes of trombidid mites reveal novel predicted allergens and laterally-transferred genes associated with secondary metabolism.</title>
        <authorList>
            <person name="Dong X."/>
            <person name="Chaisiri K."/>
            <person name="Xia D."/>
            <person name="Armstrong S.D."/>
            <person name="Fang Y."/>
            <person name="Donnelly M.J."/>
            <person name="Kadowaki T."/>
            <person name="McGarry J.W."/>
            <person name="Darby A.C."/>
            <person name="Makepeace B.L."/>
        </authorList>
    </citation>
    <scope>NUCLEOTIDE SEQUENCE [LARGE SCALE GENOMIC DNA]</scope>
    <source>
        <strain evidence="14">UoL-UT</strain>
    </source>
</reference>
<keyword evidence="7" id="KW-0443">Lipid metabolism</keyword>
<dbReference type="GO" id="GO:0052650">
    <property type="term" value="F:all-trans-retinol dehydrogenase (NADP+) activity"/>
    <property type="evidence" value="ECO:0007669"/>
    <property type="project" value="UniProtKB-ARBA"/>
</dbReference>
<keyword evidence="15" id="KW-1185">Reference proteome</keyword>
<dbReference type="CDD" id="cd05339">
    <property type="entry name" value="17beta-HSDXI-like_SDR_c"/>
    <property type="match status" value="1"/>
</dbReference>
<evidence type="ECO:0000256" key="11">
    <source>
        <dbReference type="ARBA" id="ARBA00082544"/>
    </source>
</evidence>
<evidence type="ECO:0000256" key="8">
    <source>
        <dbReference type="ARBA" id="ARBA00023136"/>
    </source>
</evidence>
<dbReference type="GO" id="GO:0005811">
    <property type="term" value="C:lipid droplet"/>
    <property type="evidence" value="ECO:0007669"/>
    <property type="project" value="TreeGrafter"/>
</dbReference>
<dbReference type="Proteomes" id="UP000288716">
    <property type="component" value="Unassembled WGS sequence"/>
</dbReference>
<evidence type="ECO:0000256" key="9">
    <source>
        <dbReference type="ARBA" id="ARBA00059620"/>
    </source>
</evidence>
<keyword evidence="5 13" id="KW-1133">Transmembrane helix</keyword>
<keyword evidence="6" id="KW-0560">Oxidoreductase</keyword>
<evidence type="ECO:0000256" key="5">
    <source>
        <dbReference type="ARBA" id="ARBA00022989"/>
    </source>
</evidence>
<dbReference type="PANTHER" id="PTHR24322:SF736">
    <property type="entry name" value="RETINOL DEHYDROGENASE 10"/>
    <property type="match status" value="1"/>
</dbReference>
<dbReference type="VEuPathDB" id="VectorBase:LDEU006700"/>